<evidence type="ECO:0000313" key="3">
    <source>
        <dbReference type="Proteomes" id="UP000003438"/>
    </source>
</evidence>
<organism evidence="2 3">
    <name type="scientific">Subdoligranulum variabile DSM 15176</name>
    <dbReference type="NCBI Taxonomy" id="411471"/>
    <lineage>
        <taxon>Bacteria</taxon>
        <taxon>Bacillati</taxon>
        <taxon>Bacillota</taxon>
        <taxon>Clostridia</taxon>
        <taxon>Eubacteriales</taxon>
        <taxon>Oscillospiraceae</taxon>
        <taxon>Subdoligranulum</taxon>
    </lineage>
</organism>
<dbReference type="InterPro" id="IPR010982">
    <property type="entry name" value="Lambda_DNA-bd_dom_sf"/>
</dbReference>
<reference evidence="2" key="1">
    <citation type="submission" date="2009-12" db="EMBL/GenBank/DDBJ databases">
        <authorList>
            <person name="Weinstock G."/>
            <person name="Sodergren E."/>
            <person name="Clifton S."/>
            <person name="Fulton L."/>
            <person name="Fulton B."/>
            <person name="Courtney L."/>
            <person name="Fronick C."/>
            <person name="Harrison M."/>
            <person name="Strong C."/>
            <person name="Farmer C."/>
            <person name="Delahaunty K."/>
            <person name="Markovic C."/>
            <person name="Hall O."/>
            <person name="Minx P."/>
            <person name="Tomlinson C."/>
            <person name="Mitreva M."/>
            <person name="Nelson J."/>
            <person name="Hou S."/>
            <person name="Wollam A."/>
            <person name="Pepin K.H."/>
            <person name="Johnson M."/>
            <person name="Bhonagiri V."/>
            <person name="Nash W.E."/>
            <person name="Warren W."/>
            <person name="Chinwalla A."/>
            <person name="Mardis E.R."/>
            <person name="Wilson R.K."/>
        </authorList>
    </citation>
    <scope>NUCLEOTIDE SEQUENCE [LARGE SCALE GENOMIC DNA]</scope>
    <source>
        <strain evidence="2">DSM 15176</strain>
    </source>
</reference>
<gene>
    <name evidence="2" type="ORF">SUBVAR_06703</name>
</gene>
<dbReference type="Gene3D" id="1.10.260.40">
    <property type="entry name" value="lambda repressor-like DNA-binding domains"/>
    <property type="match status" value="1"/>
</dbReference>
<accession>D1PQN4</accession>
<dbReference type="AlphaFoldDB" id="D1PQN4"/>
<dbReference type="GO" id="GO:0003677">
    <property type="term" value="F:DNA binding"/>
    <property type="evidence" value="ECO:0007669"/>
    <property type="project" value="UniProtKB-KW"/>
</dbReference>
<dbReference type="PROSITE" id="PS50943">
    <property type="entry name" value="HTH_CROC1"/>
    <property type="match status" value="1"/>
</dbReference>
<dbReference type="RefSeq" id="WP_007048062.1">
    <property type="nucleotide sequence ID" value="NZ_GG704770.1"/>
</dbReference>
<protein>
    <submittedName>
        <fullName evidence="2">DNA-binding helix-turn-helix protein</fullName>
    </submittedName>
</protein>
<dbReference type="EMBL" id="ACBY02000047">
    <property type="protein sequence ID" value="EFB75014.1"/>
    <property type="molecule type" value="Genomic_DNA"/>
</dbReference>
<keyword evidence="3" id="KW-1185">Reference proteome</keyword>
<dbReference type="Proteomes" id="UP000003438">
    <property type="component" value="Unassembled WGS sequence"/>
</dbReference>
<dbReference type="InterPro" id="IPR001387">
    <property type="entry name" value="Cro/C1-type_HTH"/>
</dbReference>
<name>D1PQN4_9FIRM</name>
<dbReference type="CDD" id="cd00093">
    <property type="entry name" value="HTH_XRE"/>
    <property type="match status" value="1"/>
</dbReference>
<dbReference type="HOGENOM" id="CLU_121342_1_1_9"/>
<sequence>MKIGVKIRQIRQHRHMTQRELGEKIGLGKNGANRIAQYEMGYRTPKRDQLNKIAHALNVPEEMLSLEAEETLQALIHNLLWLDQDDTTLIELSFRNKENCPRPYKQTQKGCVAIVIHDEAVQNFLTAWSTEKSLFEAGAITQEDYFEWKITMT</sequence>
<keyword evidence="2" id="KW-0238">DNA-binding</keyword>
<evidence type="ECO:0000259" key="1">
    <source>
        <dbReference type="PROSITE" id="PS50943"/>
    </source>
</evidence>
<proteinExistence type="predicted"/>
<dbReference type="eggNOG" id="COG1396">
    <property type="taxonomic scope" value="Bacteria"/>
</dbReference>
<dbReference type="SMART" id="SM00530">
    <property type="entry name" value="HTH_XRE"/>
    <property type="match status" value="1"/>
</dbReference>
<dbReference type="Pfam" id="PF01381">
    <property type="entry name" value="HTH_3"/>
    <property type="match status" value="1"/>
</dbReference>
<dbReference type="STRING" id="411471.SUBVAR_06703"/>
<evidence type="ECO:0000313" key="2">
    <source>
        <dbReference type="EMBL" id="EFB75014.1"/>
    </source>
</evidence>
<feature type="domain" description="HTH cro/C1-type" evidence="1">
    <location>
        <begin position="7"/>
        <end position="64"/>
    </location>
</feature>
<dbReference type="SUPFAM" id="SSF47413">
    <property type="entry name" value="lambda repressor-like DNA-binding domains"/>
    <property type="match status" value="1"/>
</dbReference>
<comment type="caution">
    <text evidence="2">The sequence shown here is derived from an EMBL/GenBank/DDBJ whole genome shotgun (WGS) entry which is preliminary data.</text>
</comment>